<dbReference type="InterPro" id="IPR050553">
    <property type="entry name" value="Thioredoxin_ResA/DsbE_sf"/>
</dbReference>
<dbReference type="PROSITE" id="PS51352">
    <property type="entry name" value="THIOREDOXIN_2"/>
    <property type="match status" value="1"/>
</dbReference>
<evidence type="ECO:0000313" key="5">
    <source>
        <dbReference type="Proteomes" id="UP000290870"/>
    </source>
</evidence>
<comment type="caution">
    <text evidence="4">The sequence shown here is derived from an EMBL/GenBank/DDBJ whole genome shotgun (WGS) entry which is preliminary data.</text>
</comment>
<dbReference type="OrthoDB" id="9813820at2"/>
<reference evidence="4 5" key="1">
    <citation type="submission" date="2017-10" db="EMBL/GenBank/DDBJ databases">
        <title>Genomics of the genus Arcobacter.</title>
        <authorList>
            <person name="Perez-Cataluna A."/>
            <person name="Figueras M.J."/>
        </authorList>
    </citation>
    <scope>NUCLEOTIDE SEQUENCE [LARGE SCALE GENOMIC DNA]</scope>
    <source>
        <strain evidence="4 5">F26</strain>
    </source>
</reference>
<dbReference type="PANTHER" id="PTHR42852:SF17">
    <property type="entry name" value="THIOREDOXIN-LIKE PROTEIN HI_1115"/>
    <property type="match status" value="1"/>
</dbReference>
<dbReference type="SUPFAM" id="SSF52833">
    <property type="entry name" value="Thioredoxin-like"/>
    <property type="match status" value="1"/>
</dbReference>
<evidence type="ECO:0000259" key="3">
    <source>
        <dbReference type="PROSITE" id="PS51352"/>
    </source>
</evidence>
<dbReference type="InterPro" id="IPR017937">
    <property type="entry name" value="Thioredoxin_CS"/>
</dbReference>
<dbReference type="GO" id="GO:0016491">
    <property type="term" value="F:oxidoreductase activity"/>
    <property type="evidence" value="ECO:0007669"/>
    <property type="project" value="InterPro"/>
</dbReference>
<protein>
    <submittedName>
        <fullName evidence="4">Protein disulfide oxidoreductase</fullName>
    </submittedName>
</protein>
<evidence type="ECO:0000313" key="4">
    <source>
        <dbReference type="EMBL" id="RXJ83015.1"/>
    </source>
</evidence>
<evidence type="ECO:0000256" key="2">
    <source>
        <dbReference type="SAM" id="Phobius"/>
    </source>
</evidence>
<dbReference type="Pfam" id="PF00578">
    <property type="entry name" value="AhpC-TSA"/>
    <property type="match status" value="1"/>
</dbReference>
<organism evidence="4 5">
    <name type="scientific">Arcobacter cloacae</name>
    <dbReference type="NCBI Taxonomy" id="1054034"/>
    <lineage>
        <taxon>Bacteria</taxon>
        <taxon>Pseudomonadati</taxon>
        <taxon>Campylobacterota</taxon>
        <taxon>Epsilonproteobacteria</taxon>
        <taxon>Campylobacterales</taxon>
        <taxon>Arcobacteraceae</taxon>
        <taxon>Arcobacter</taxon>
    </lineage>
</organism>
<dbReference type="PROSITE" id="PS00194">
    <property type="entry name" value="THIOREDOXIN_1"/>
    <property type="match status" value="1"/>
</dbReference>
<dbReference type="PANTHER" id="PTHR42852">
    <property type="entry name" value="THIOL:DISULFIDE INTERCHANGE PROTEIN DSBE"/>
    <property type="match status" value="1"/>
</dbReference>
<sequence length="168" mass="19940">MKNKIKKYLKEIIVFILILLVATNVMSYFNSQNLNKEKLSIINFTLLNDKEYLVLQDKPLIIHFWATWCPTCKFEASNIEKLSKDYEVITIAVQSGTKEEIEKYLKEHNLTFNVVNDEEGTYSQNFNIKAFPTTFIYDENKNLRFSEVGYTSTFGLYFRMKFVEYFKK</sequence>
<keyword evidence="2" id="KW-0812">Transmembrane</keyword>
<gene>
    <name evidence="4" type="ORF">CRU90_11650</name>
</gene>
<dbReference type="Gene3D" id="3.40.30.10">
    <property type="entry name" value="Glutaredoxin"/>
    <property type="match status" value="1"/>
</dbReference>
<dbReference type="RefSeq" id="WP_128987448.1">
    <property type="nucleotide sequence ID" value="NZ_PDJZ01000018.1"/>
</dbReference>
<dbReference type="AlphaFoldDB" id="A0A4V1LV65"/>
<keyword evidence="1" id="KW-0676">Redox-active center</keyword>
<keyword evidence="2" id="KW-0472">Membrane</keyword>
<accession>A0A4V1LV65</accession>
<keyword evidence="2" id="KW-1133">Transmembrane helix</keyword>
<evidence type="ECO:0000256" key="1">
    <source>
        <dbReference type="ARBA" id="ARBA00023284"/>
    </source>
</evidence>
<dbReference type="InterPro" id="IPR000866">
    <property type="entry name" value="AhpC/TSA"/>
</dbReference>
<dbReference type="Proteomes" id="UP000290870">
    <property type="component" value="Unassembled WGS sequence"/>
</dbReference>
<feature type="domain" description="Thioredoxin" evidence="3">
    <location>
        <begin position="33"/>
        <end position="168"/>
    </location>
</feature>
<dbReference type="InterPro" id="IPR013766">
    <property type="entry name" value="Thioredoxin_domain"/>
</dbReference>
<dbReference type="EMBL" id="PDJZ01000018">
    <property type="protein sequence ID" value="RXJ83015.1"/>
    <property type="molecule type" value="Genomic_DNA"/>
</dbReference>
<dbReference type="GO" id="GO:0016209">
    <property type="term" value="F:antioxidant activity"/>
    <property type="evidence" value="ECO:0007669"/>
    <property type="project" value="InterPro"/>
</dbReference>
<proteinExistence type="predicted"/>
<feature type="transmembrane region" description="Helical" evidence="2">
    <location>
        <begin position="12"/>
        <end position="29"/>
    </location>
</feature>
<dbReference type="InterPro" id="IPR036249">
    <property type="entry name" value="Thioredoxin-like_sf"/>
</dbReference>
<name>A0A4V1LV65_9BACT</name>